<proteinExistence type="predicted"/>
<dbReference type="RefSeq" id="WP_184800144.1">
    <property type="nucleotide sequence ID" value="NZ_JACIIZ010000005.1"/>
</dbReference>
<gene>
    <name evidence="2" type="ORF">FHS74_002113</name>
</gene>
<evidence type="ECO:0000313" key="3">
    <source>
        <dbReference type="Proteomes" id="UP000539175"/>
    </source>
</evidence>
<name>A0A7X0ECC6_9PROT</name>
<feature type="chain" id="PRO_5031256092" evidence="1">
    <location>
        <begin position="30"/>
        <end position="458"/>
    </location>
</feature>
<dbReference type="EMBL" id="JACIIZ010000005">
    <property type="protein sequence ID" value="MBB6251562.1"/>
    <property type="molecule type" value="Genomic_DNA"/>
</dbReference>
<reference evidence="2 3" key="1">
    <citation type="submission" date="2020-08" db="EMBL/GenBank/DDBJ databases">
        <title>Genomic Encyclopedia of Type Strains, Phase IV (KMG-IV): sequencing the most valuable type-strain genomes for metagenomic binning, comparative biology and taxonomic classification.</title>
        <authorList>
            <person name="Goeker M."/>
        </authorList>
    </citation>
    <scope>NUCLEOTIDE SEQUENCE [LARGE SCALE GENOMIC DNA]</scope>
    <source>
        <strain evidence="2 3">DSM 22198</strain>
    </source>
</reference>
<evidence type="ECO:0000313" key="2">
    <source>
        <dbReference type="EMBL" id="MBB6251562.1"/>
    </source>
</evidence>
<organism evidence="2 3">
    <name type="scientific">Nitrospirillum iridis</name>
    <dbReference type="NCBI Taxonomy" id="765888"/>
    <lineage>
        <taxon>Bacteria</taxon>
        <taxon>Pseudomonadati</taxon>
        <taxon>Pseudomonadota</taxon>
        <taxon>Alphaproteobacteria</taxon>
        <taxon>Rhodospirillales</taxon>
        <taxon>Azospirillaceae</taxon>
        <taxon>Nitrospirillum</taxon>
    </lineage>
</organism>
<keyword evidence="1" id="KW-0732">Signal</keyword>
<evidence type="ECO:0000256" key="1">
    <source>
        <dbReference type="SAM" id="SignalP"/>
    </source>
</evidence>
<dbReference type="AlphaFoldDB" id="A0A7X0ECC6"/>
<keyword evidence="3" id="KW-1185">Reference proteome</keyword>
<protein>
    <submittedName>
        <fullName evidence="2">Uncharacterized protein YecT (DUF1311 family)</fullName>
    </submittedName>
</protein>
<dbReference type="Proteomes" id="UP000539175">
    <property type="component" value="Unassembled WGS sequence"/>
</dbReference>
<sequence>MRSPWYGLLAALPLIAALGPAATGTGAVASEVDCAALPRRTDRMVCANPALRAEDAEIARLYKLAVAKAGGHAAPVIAEQARWLATQDRLCGDLAPADDERARTCLARALPLRRAALAVQATRPALPLCDRVAATLATARGLDGGPPVGDLDEQLIGAGLLTPAPEQELTQAWRDRLPPEATADAGDQMAVVPFGSSHVAVTALDDAASCTSFSVHWLDTAGNGGPALPPPETRPADGSSAQGAAYCWSESAGFGLDATGAPVFFAQDSGPTRPVARPQRTTVRIRPVRRDRWGAACRVEATYQTEFRLGDGRCAADADTCRALTEAAPRWATALAASPWSTGADHPPGRPDYPALDGLTPHHGPFAPTFLAIPRVKGWTYTGLPNFEEEAPLLDWRSPEGPLVLRLSPGMLNWQPGPMILAAWRQEGSTLVPVAAYALNQVRVGVPAVTMALGQGKP</sequence>
<feature type="signal peptide" evidence="1">
    <location>
        <begin position="1"/>
        <end position="29"/>
    </location>
</feature>
<comment type="caution">
    <text evidence="2">The sequence shown here is derived from an EMBL/GenBank/DDBJ whole genome shotgun (WGS) entry which is preliminary data.</text>
</comment>
<accession>A0A7X0ECC6</accession>